<dbReference type="PANTHER" id="PTHR30385">
    <property type="entry name" value="SIGMA FACTOR F FLAGELLAR"/>
    <property type="match status" value="1"/>
</dbReference>
<organism evidence="9 10">
    <name type="scientific">Actinoplanes palleronii</name>
    <dbReference type="NCBI Taxonomy" id="113570"/>
    <lineage>
        <taxon>Bacteria</taxon>
        <taxon>Bacillati</taxon>
        <taxon>Actinomycetota</taxon>
        <taxon>Actinomycetes</taxon>
        <taxon>Micromonosporales</taxon>
        <taxon>Micromonosporaceae</taxon>
        <taxon>Actinoplanes</taxon>
    </lineage>
</organism>
<evidence type="ECO:0000256" key="5">
    <source>
        <dbReference type="SAM" id="MobiDB-lite"/>
    </source>
</evidence>
<dbReference type="SUPFAM" id="SSF88659">
    <property type="entry name" value="Sigma3 and sigma4 domains of RNA polymerase sigma factors"/>
    <property type="match status" value="2"/>
</dbReference>
<feature type="domain" description="RNA polymerase sigma-70 region 3" evidence="6">
    <location>
        <begin position="128"/>
        <end position="195"/>
    </location>
</feature>
<dbReference type="Gene3D" id="1.20.120.1810">
    <property type="match status" value="1"/>
</dbReference>
<evidence type="ECO:0000256" key="4">
    <source>
        <dbReference type="ARBA" id="ARBA00023163"/>
    </source>
</evidence>
<proteinExistence type="predicted"/>
<keyword evidence="2" id="KW-0731">Sigma factor</keyword>
<feature type="domain" description="RNA polymerase sigma-70 region 4" evidence="8">
    <location>
        <begin position="211"/>
        <end position="260"/>
    </location>
</feature>
<dbReference type="EMBL" id="BOMS01000140">
    <property type="protein sequence ID" value="GIE72259.1"/>
    <property type="molecule type" value="Genomic_DNA"/>
</dbReference>
<feature type="domain" description="RNA polymerase sigma-70 region 2" evidence="7">
    <location>
        <begin position="47"/>
        <end position="115"/>
    </location>
</feature>
<dbReference type="PRINTS" id="PR00046">
    <property type="entry name" value="SIGMA70FCT"/>
</dbReference>
<protein>
    <recommendedName>
        <fullName evidence="11">RNA polymerase sigma-B factor</fullName>
    </recommendedName>
</protein>
<evidence type="ECO:0000259" key="8">
    <source>
        <dbReference type="Pfam" id="PF04545"/>
    </source>
</evidence>
<dbReference type="NCBIfam" id="TIGR02937">
    <property type="entry name" value="sigma70-ECF"/>
    <property type="match status" value="1"/>
</dbReference>
<dbReference type="InterPro" id="IPR036388">
    <property type="entry name" value="WH-like_DNA-bd_sf"/>
</dbReference>
<sequence>MLGISEDCGASGAVLDAESDRATELLAAMEAVPVGDPSRAALRDRAIEAWLPMARRLANRYGNRGVPGDDLMQTATVGLIKAVDRFDPAHGFGFGGFAVPTILGELKRYFRDRVWMIRVPRRLQEMRPAISAANIELTQTLRRSPSLADIAAHLGLTENAVLEGLEGARAYHTVSLSTPLLTDGTRELSDTLGTDDHAYALAEDRIALRLALARLSERELRILTLRFYGNLTQADIARQIGISQMHVSRLLSRSLLKLRHCLEAPGDHESLPADVVAGLHEAGRADMMEPCRTSATPRSSVSSPPSCASSARNRM</sequence>
<feature type="compositionally biased region" description="Low complexity" evidence="5">
    <location>
        <begin position="292"/>
        <end position="315"/>
    </location>
</feature>
<dbReference type="Proteomes" id="UP000624709">
    <property type="component" value="Unassembled WGS sequence"/>
</dbReference>
<evidence type="ECO:0000256" key="3">
    <source>
        <dbReference type="ARBA" id="ARBA00023125"/>
    </source>
</evidence>
<dbReference type="NCBIfam" id="TIGR02980">
    <property type="entry name" value="SigBFG"/>
    <property type="match status" value="1"/>
</dbReference>
<keyword evidence="4" id="KW-0804">Transcription</keyword>
<dbReference type="InterPro" id="IPR007624">
    <property type="entry name" value="RNA_pol_sigma70_r3"/>
</dbReference>
<evidence type="ECO:0000256" key="2">
    <source>
        <dbReference type="ARBA" id="ARBA00023082"/>
    </source>
</evidence>
<accession>A0ABQ4BNK3</accession>
<keyword evidence="10" id="KW-1185">Reference proteome</keyword>
<name>A0ABQ4BNK3_9ACTN</name>
<dbReference type="SUPFAM" id="SSF88946">
    <property type="entry name" value="Sigma2 domain of RNA polymerase sigma factors"/>
    <property type="match status" value="1"/>
</dbReference>
<dbReference type="InterPro" id="IPR000943">
    <property type="entry name" value="RNA_pol_sigma70"/>
</dbReference>
<evidence type="ECO:0000259" key="6">
    <source>
        <dbReference type="Pfam" id="PF04539"/>
    </source>
</evidence>
<dbReference type="Pfam" id="PF04545">
    <property type="entry name" value="Sigma70_r4"/>
    <property type="match status" value="1"/>
</dbReference>
<evidence type="ECO:0000313" key="10">
    <source>
        <dbReference type="Proteomes" id="UP000624709"/>
    </source>
</evidence>
<keyword evidence="1" id="KW-0805">Transcription regulation</keyword>
<dbReference type="InterPro" id="IPR007630">
    <property type="entry name" value="RNA_pol_sigma70_r4"/>
</dbReference>
<dbReference type="CDD" id="cd06171">
    <property type="entry name" value="Sigma70_r4"/>
    <property type="match status" value="1"/>
</dbReference>
<dbReference type="InterPro" id="IPR013325">
    <property type="entry name" value="RNA_pol_sigma_r2"/>
</dbReference>
<evidence type="ECO:0008006" key="11">
    <source>
        <dbReference type="Google" id="ProtNLM"/>
    </source>
</evidence>
<keyword evidence="3" id="KW-0238">DNA-binding</keyword>
<dbReference type="Pfam" id="PF04542">
    <property type="entry name" value="Sigma70_r2"/>
    <property type="match status" value="1"/>
</dbReference>
<dbReference type="Pfam" id="PF04539">
    <property type="entry name" value="Sigma70_r3"/>
    <property type="match status" value="1"/>
</dbReference>
<feature type="region of interest" description="Disordered" evidence="5">
    <location>
        <begin position="291"/>
        <end position="315"/>
    </location>
</feature>
<evidence type="ECO:0000259" key="7">
    <source>
        <dbReference type="Pfam" id="PF04542"/>
    </source>
</evidence>
<dbReference type="Gene3D" id="1.10.10.10">
    <property type="entry name" value="Winged helix-like DNA-binding domain superfamily/Winged helix DNA-binding domain"/>
    <property type="match status" value="2"/>
</dbReference>
<gene>
    <name evidence="9" type="ORF">Apa02nite_083670</name>
</gene>
<dbReference type="InterPro" id="IPR014322">
    <property type="entry name" value="RNA_pol_sigma-B/F/G"/>
</dbReference>
<comment type="caution">
    <text evidence="9">The sequence shown here is derived from an EMBL/GenBank/DDBJ whole genome shotgun (WGS) entry which is preliminary data.</text>
</comment>
<dbReference type="InterPro" id="IPR013324">
    <property type="entry name" value="RNA_pol_sigma_r3/r4-like"/>
</dbReference>
<dbReference type="InterPro" id="IPR007627">
    <property type="entry name" value="RNA_pol_sigma70_r2"/>
</dbReference>
<evidence type="ECO:0000256" key="1">
    <source>
        <dbReference type="ARBA" id="ARBA00023015"/>
    </source>
</evidence>
<dbReference type="PANTHER" id="PTHR30385:SF4">
    <property type="entry name" value="RNA POLYMERASE SIGMA-E FACTOR"/>
    <property type="match status" value="1"/>
</dbReference>
<evidence type="ECO:0000313" key="9">
    <source>
        <dbReference type="EMBL" id="GIE72259.1"/>
    </source>
</evidence>
<dbReference type="InterPro" id="IPR014284">
    <property type="entry name" value="RNA_pol_sigma-70_dom"/>
</dbReference>
<reference evidence="9 10" key="1">
    <citation type="submission" date="2021-01" db="EMBL/GenBank/DDBJ databases">
        <title>Whole genome shotgun sequence of Actinoplanes palleronii NBRC 14916.</title>
        <authorList>
            <person name="Komaki H."/>
            <person name="Tamura T."/>
        </authorList>
    </citation>
    <scope>NUCLEOTIDE SEQUENCE [LARGE SCALE GENOMIC DNA]</scope>
    <source>
        <strain evidence="9 10">NBRC 14916</strain>
    </source>
</reference>